<evidence type="ECO:0000313" key="3">
    <source>
        <dbReference type="Proteomes" id="UP000799302"/>
    </source>
</evidence>
<organism evidence="2 3">
    <name type="scientific">Microthyrium microscopicum</name>
    <dbReference type="NCBI Taxonomy" id="703497"/>
    <lineage>
        <taxon>Eukaryota</taxon>
        <taxon>Fungi</taxon>
        <taxon>Dikarya</taxon>
        <taxon>Ascomycota</taxon>
        <taxon>Pezizomycotina</taxon>
        <taxon>Dothideomycetes</taxon>
        <taxon>Dothideomycetes incertae sedis</taxon>
        <taxon>Microthyriales</taxon>
        <taxon>Microthyriaceae</taxon>
        <taxon>Microthyrium</taxon>
    </lineage>
</organism>
<feature type="chain" id="PRO_5025452613" description="Secreted protein" evidence="1">
    <location>
        <begin position="20"/>
        <end position="103"/>
    </location>
</feature>
<evidence type="ECO:0008006" key="4">
    <source>
        <dbReference type="Google" id="ProtNLM"/>
    </source>
</evidence>
<name>A0A6A6UMQ4_9PEZI</name>
<dbReference type="AlphaFoldDB" id="A0A6A6UMQ4"/>
<accession>A0A6A6UMQ4</accession>
<reference evidence="2" key="1">
    <citation type="journal article" date="2020" name="Stud. Mycol.">
        <title>101 Dothideomycetes genomes: a test case for predicting lifestyles and emergence of pathogens.</title>
        <authorList>
            <person name="Haridas S."/>
            <person name="Albert R."/>
            <person name="Binder M."/>
            <person name="Bloem J."/>
            <person name="Labutti K."/>
            <person name="Salamov A."/>
            <person name="Andreopoulos B."/>
            <person name="Baker S."/>
            <person name="Barry K."/>
            <person name="Bills G."/>
            <person name="Bluhm B."/>
            <person name="Cannon C."/>
            <person name="Castanera R."/>
            <person name="Culley D."/>
            <person name="Daum C."/>
            <person name="Ezra D."/>
            <person name="Gonzalez J."/>
            <person name="Henrissat B."/>
            <person name="Kuo A."/>
            <person name="Liang C."/>
            <person name="Lipzen A."/>
            <person name="Lutzoni F."/>
            <person name="Magnuson J."/>
            <person name="Mondo S."/>
            <person name="Nolan M."/>
            <person name="Ohm R."/>
            <person name="Pangilinan J."/>
            <person name="Park H.-J."/>
            <person name="Ramirez L."/>
            <person name="Alfaro M."/>
            <person name="Sun H."/>
            <person name="Tritt A."/>
            <person name="Yoshinaga Y."/>
            <person name="Zwiers L.-H."/>
            <person name="Turgeon B."/>
            <person name="Goodwin S."/>
            <person name="Spatafora J."/>
            <person name="Crous P."/>
            <person name="Grigoriev I."/>
        </authorList>
    </citation>
    <scope>NUCLEOTIDE SEQUENCE</scope>
    <source>
        <strain evidence="2">CBS 115976</strain>
    </source>
</reference>
<evidence type="ECO:0000313" key="2">
    <source>
        <dbReference type="EMBL" id="KAF2672717.1"/>
    </source>
</evidence>
<dbReference type="Proteomes" id="UP000799302">
    <property type="component" value="Unassembled WGS sequence"/>
</dbReference>
<keyword evidence="1" id="KW-0732">Signal</keyword>
<gene>
    <name evidence="2" type="ORF">BT63DRAFT_420934</name>
</gene>
<evidence type="ECO:0000256" key="1">
    <source>
        <dbReference type="SAM" id="SignalP"/>
    </source>
</evidence>
<proteinExistence type="predicted"/>
<dbReference type="EMBL" id="MU004231">
    <property type="protein sequence ID" value="KAF2672717.1"/>
    <property type="molecule type" value="Genomic_DNA"/>
</dbReference>
<keyword evidence="3" id="KW-1185">Reference proteome</keyword>
<feature type="signal peptide" evidence="1">
    <location>
        <begin position="1"/>
        <end position="19"/>
    </location>
</feature>
<sequence length="103" mass="11092">MPTYSTVIIPACLACPVPALSVCTSKQKGPGQSPKPSQILSDLVNNIHPKALASFDTGKTGKACFDEKHQATHACTACVQFLRLPGDCYWSCCFPFGFAWPGW</sequence>
<protein>
    <recommendedName>
        <fullName evidence="4">Secreted protein</fullName>
    </recommendedName>
</protein>